<comment type="catalytic activity">
    <reaction evidence="4">
        <text>5-methyl-5,6,7,8-tetrahydromethanopterin + oxidized coenzyme F420-(gamma-L-Glu)(n) + H(+) = 5,10-methylenetetrahydromethanopterin + reduced coenzyme F420-(gamma-L-Glu)(n)</text>
        <dbReference type="Rhea" id="RHEA:21144"/>
        <dbReference type="Rhea" id="RHEA-COMP:12939"/>
        <dbReference type="Rhea" id="RHEA-COMP:14378"/>
        <dbReference type="ChEBI" id="CHEBI:15378"/>
        <dbReference type="ChEBI" id="CHEBI:57818"/>
        <dbReference type="ChEBI" id="CHEBI:58116"/>
        <dbReference type="ChEBI" id="CHEBI:133980"/>
        <dbReference type="ChEBI" id="CHEBI:139511"/>
        <dbReference type="EC" id="1.5.98.2"/>
    </reaction>
</comment>
<evidence type="ECO:0000259" key="5">
    <source>
        <dbReference type="Pfam" id="PF00296"/>
    </source>
</evidence>
<dbReference type="SUPFAM" id="SSF51679">
    <property type="entry name" value="Bacterial luciferase-like"/>
    <property type="match status" value="1"/>
</dbReference>
<dbReference type="GO" id="GO:0005737">
    <property type="term" value="C:cytoplasm"/>
    <property type="evidence" value="ECO:0007669"/>
    <property type="project" value="UniProtKB-SubCell"/>
</dbReference>
<feature type="domain" description="Luciferase-like" evidence="5">
    <location>
        <begin position="14"/>
        <end position="304"/>
    </location>
</feature>
<dbReference type="PANTHER" id="PTHR43244">
    <property type="match status" value="1"/>
</dbReference>
<dbReference type="GO" id="GO:0016705">
    <property type="term" value="F:oxidoreductase activity, acting on paired donors, with incorporation or reduction of molecular oxygen"/>
    <property type="evidence" value="ECO:0007669"/>
    <property type="project" value="InterPro"/>
</dbReference>
<protein>
    <recommendedName>
        <fullName evidence="4">5,10-methylenetetrahydromethanopterin reductase</fullName>
        <ecNumber evidence="4">1.5.98.2</ecNumber>
    </recommendedName>
    <alternativeName>
        <fullName evidence="4">Coenzyme F420-dependent N(5),N(10)-methylenetetrahydromethanopterin reductase</fullName>
    </alternativeName>
    <alternativeName>
        <fullName evidence="4">Methylene-H(4)MPT reductase</fullName>
    </alternativeName>
</protein>
<dbReference type="AlphaFoldDB" id="A0AAE4MJV3"/>
<evidence type="ECO:0000256" key="1">
    <source>
        <dbReference type="ARBA" id="ARBA00022490"/>
    </source>
</evidence>
<dbReference type="GO" id="GO:0018537">
    <property type="term" value="F:coenzyme F420-dependent N5,N10-methenyltetrahydromethanopterin reductase activity"/>
    <property type="evidence" value="ECO:0007669"/>
    <property type="project" value="UniProtKB-UniRule"/>
</dbReference>
<comment type="caution">
    <text evidence="6">The sequence shown here is derived from an EMBL/GenBank/DDBJ whole genome shotgun (WGS) entry which is preliminary data.</text>
</comment>
<dbReference type="HAMAP" id="MF_01091">
    <property type="entry name" value="F420_mer"/>
    <property type="match status" value="1"/>
</dbReference>
<name>A0AAE4MJV3_9EURY</name>
<comment type="subcellular location">
    <subcellularLocation>
        <location evidence="4">Cytoplasm</location>
    </subcellularLocation>
</comment>
<dbReference type="InterPro" id="IPR050564">
    <property type="entry name" value="F420-G6PD/mer"/>
</dbReference>
<accession>A0AAE4MJV3</accession>
<comment type="similarity">
    <text evidence="4">Belongs to the mer family.</text>
</comment>
<dbReference type="InterPro" id="IPR011251">
    <property type="entry name" value="Luciferase-like_dom"/>
</dbReference>
<comment type="pathway">
    <text evidence="4">One-carbon metabolism; methanogenesis from CO(2); methyl-coenzyme M from 5,10-methylene-5,6,7,8-tetrahydromethanopterin: step 1/2.</text>
</comment>
<sequence length="329" mass="34903">MKFGIEFVPNEPVLNLASYAKTAEDEGFEFVWVTDHYNNRDVFATLTVLSMATNRIQLGAGVTNPYTRNPALTASAIATVNDISGGRAVLGVGPGDKSTFDALGIAGEKPLSTIRECVGVYRELFAGKNVSTAGENVQFKGAHLNFVKKDAAPIPVYVGAQGPKMLEMAGAVSDGVLINASHPDDFKQAMPQIRAGAESAGRNAGDLDIAAYTCFSIDADADAAKKKVIPVVAFIAAGAPDAILSRHGINPEIKKELGAEISKGNFKALNDLVSDQMVDKFSIAGDPEFCEKRMKELEESGVTQMVAGSPIGISKEKSIKMIGKIMKNF</sequence>
<dbReference type="GO" id="GO:0019386">
    <property type="term" value="P:methanogenesis, from carbon dioxide"/>
    <property type="evidence" value="ECO:0007669"/>
    <property type="project" value="UniProtKB-UniRule"/>
</dbReference>
<dbReference type="GO" id="GO:0006730">
    <property type="term" value="P:one-carbon metabolic process"/>
    <property type="evidence" value="ECO:0007669"/>
    <property type="project" value="UniProtKB-UniRule"/>
</dbReference>
<proteinExistence type="inferred from homology"/>
<dbReference type="NCBIfam" id="NF002619">
    <property type="entry name" value="PRK02271.1"/>
    <property type="match status" value="1"/>
</dbReference>
<keyword evidence="1 4" id="KW-0963">Cytoplasm</keyword>
<dbReference type="PANTHER" id="PTHR43244:SF1">
    <property type="entry name" value="5,10-METHYLENETETRAHYDROMETHANOPTERIN REDUCTASE"/>
    <property type="match status" value="1"/>
</dbReference>
<keyword evidence="7" id="KW-1185">Reference proteome</keyword>
<evidence type="ECO:0000313" key="6">
    <source>
        <dbReference type="EMBL" id="MDV0447201.1"/>
    </source>
</evidence>
<dbReference type="RefSeq" id="WP_338099627.1">
    <property type="nucleotide sequence ID" value="NZ_JAWDKD010000018.1"/>
</dbReference>
<dbReference type="CDD" id="cd01097">
    <property type="entry name" value="Tetrahydromethanopterin_reductase"/>
    <property type="match status" value="1"/>
</dbReference>
<gene>
    <name evidence="6" type="primary">fgd1</name>
    <name evidence="4" type="synonym">mer</name>
    <name evidence="6" type="ORF">MsAg5_10800</name>
</gene>
<dbReference type="EMBL" id="JAWDKD010000018">
    <property type="protein sequence ID" value="MDV0447201.1"/>
    <property type="molecule type" value="Genomic_DNA"/>
</dbReference>
<dbReference type="InterPro" id="IPR036661">
    <property type="entry name" value="Luciferase-like_sf"/>
</dbReference>
<dbReference type="Pfam" id="PF00296">
    <property type="entry name" value="Bac_luciferase"/>
    <property type="match status" value="1"/>
</dbReference>
<dbReference type="Proteomes" id="UP001271789">
    <property type="component" value="Unassembled WGS sequence"/>
</dbReference>
<evidence type="ECO:0000256" key="3">
    <source>
        <dbReference type="ARBA" id="ARBA00023002"/>
    </source>
</evidence>
<dbReference type="InterPro" id="IPR019946">
    <property type="entry name" value="MeH4methanopterin_reductase"/>
</dbReference>
<dbReference type="Gene3D" id="3.20.20.30">
    <property type="entry name" value="Luciferase-like domain"/>
    <property type="match status" value="1"/>
</dbReference>
<keyword evidence="3 4" id="KW-0560">Oxidoreductase</keyword>
<keyword evidence="4" id="KW-0484">Methanogenesis</keyword>
<evidence type="ECO:0000256" key="2">
    <source>
        <dbReference type="ARBA" id="ARBA00022563"/>
    </source>
</evidence>
<dbReference type="EC" id="1.5.98.2" evidence="4"/>
<evidence type="ECO:0000256" key="4">
    <source>
        <dbReference type="HAMAP-Rule" id="MF_01091"/>
    </source>
</evidence>
<reference evidence="6" key="1">
    <citation type="submission" date="2023-06" db="EMBL/GenBank/DDBJ databases">
        <title>Genome sequence of Methanosarcinaceae archaeon Ag5.</title>
        <authorList>
            <person name="Protasov E."/>
            <person name="Platt K."/>
            <person name="Poehlein A."/>
            <person name="Daniel R."/>
            <person name="Brune A."/>
        </authorList>
    </citation>
    <scope>NUCLEOTIDE SEQUENCE</scope>
    <source>
        <strain evidence="6">Ag5</strain>
    </source>
</reference>
<keyword evidence="2 4" id="KW-0554">One-carbon metabolism</keyword>
<evidence type="ECO:0000313" key="7">
    <source>
        <dbReference type="Proteomes" id="UP001271789"/>
    </source>
</evidence>
<comment type="function">
    <text evidence="4">Catalyzes the reversible reduction of methylene-H(4)MPT to methyl-H(4)MPT.</text>
</comment>
<organism evidence="6 7">
    <name type="scientific">Methanolapillus africanus</name>
    <dbReference type="NCBI Taxonomy" id="3028297"/>
    <lineage>
        <taxon>Archaea</taxon>
        <taxon>Methanobacteriati</taxon>
        <taxon>Methanobacteriota</taxon>
        <taxon>Stenosarchaea group</taxon>
        <taxon>Methanomicrobia</taxon>
        <taxon>Methanosarcinales</taxon>
        <taxon>Methanosarcinaceae</taxon>
        <taxon>Methanolapillus</taxon>
    </lineage>
</organism>
<dbReference type="NCBIfam" id="TIGR03555">
    <property type="entry name" value="F420_mer"/>
    <property type="match status" value="1"/>
</dbReference>